<protein>
    <submittedName>
        <fullName evidence="1">Uncharacterized protein</fullName>
    </submittedName>
</protein>
<dbReference type="KEGG" id="nai:NECAME_07799"/>
<evidence type="ECO:0000313" key="2">
    <source>
        <dbReference type="Proteomes" id="UP000053676"/>
    </source>
</evidence>
<evidence type="ECO:0000313" key="1">
    <source>
        <dbReference type="EMBL" id="ETN82794.1"/>
    </source>
</evidence>
<reference evidence="2" key="1">
    <citation type="journal article" date="2014" name="Nat. Genet.">
        <title>Genome of the human hookworm Necator americanus.</title>
        <authorList>
            <person name="Tang Y.T."/>
            <person name="Gao X."/>
            <person name="Rosa B.A."/>
            <person name="Abubucker S."/>
            <person name="Hallsworth-Pepin K."/>
            <person name="Martin J."/>
            <person name="Tyagi R."/>
            <person name="Heizer E."/>
            <person name="Zhang X."/>
            <person name="Bhonagiri-Palsikar V."/>
            <person name="Minx P."/>
            <person name="Warren W.C."/>
            <person name="Wang Q."/>
            <person name="Zhan B."/>
            <person name="Hotez P.J."/>
            <person name="Sternberg P.W."/>
            <person name="Dougall A."/>
            <person name="Gaze S.T."/>
            <person name="Mulvenna J."/>
            <person name="Sotillo J."/>
            <person name="Ranganathan S."/>
            <person name="Rabelo E.M."/>
            <person name="Wilson R.K."/>
            <person name="Felgner P.L."/>
            <person name="Bethony J."/>
            <person name="Hawdon J.M."/>
            <person name="Gasser R.B."/>
            <person name="Loukas A."/>
            <person name="Mitreva M."/>
        </authorList>
    </citation>
    <scope>NUCLEOTIDE SEQUENCE [LARGE SCALE GENOMIC DNA]</scope>
</reference>
<dbReference type="AlphaFoldDB" id="W2TMC6"/>
<gene>
    <name evidence="1" type="ORF">NECAME_07799</name>
</gene>
<sequence length="28" mass="3455">MHERHRSPTQNIIRSKNFSKFNCWNPLL</sequence>
<organism evidence="1 2">
    <name type="scientific">Necator americanus</name>
    <name type="common">Human hookworm</name>
    <dbReference type="NCBI Taxonomy" id="51031"/>
    <lineage>
        <taxon>Eukaryota</taxon>
        <taxon>Metazoa</taxon>
        <taxon>Ecdysozoa</taxon>
        <taxon>Nematoda</taxon>
        <taxon>Chromadorea</taxon>
        <taxon>Rhabditida</taxon>
        <taxon>Rhabditina</taxon>
        <taxon>Rhabditomorpha</taxon>
        <taxon>Strongyloidea</taxon>
        <taxon>Ancylostomatidae</taxon>
        <taxon>Bunostominae</taxon>
        <taxon>Necator</taxon>
    </lineage>
</organism>
<proteinExistence type="predicted"/>
<name>W2TMC6_NECAM</name>
<keyword evidence="2" id="KW-1185">Reference proteome</keyword>
<dbReference type="EMBL" id="KI658383">
    <property type="protein sequence ID" value="ETN82794.1"/>
    <property type="molecule type" value="Genomic_DNA"/>
</dbReference>
<dbReference type="Proteomes" id="UP000053676">
    <property type="component" value="Unassembled WGS sequence"/>
</dbReference>
<accession>W2TMC6</accession>
<feature type="non-terminal residue" evidence="1">
    <location>
        <position position="28"/>
    </location>
</feature>